<evidence type="ECO:0000256" key="1">
    <source>
        <dbReference type="ARBA" id="ARBA00000971"/>
    </source>
</evidence>
<dbReference type="EMBL" id="CP032157">
    <property type="protein sequence ID" value="AXY73070.1"/>
    <property type="molecule type" value="Genomic_DNA"/>
</dbReference>
<dbReference type="PANTHER" id="PTHR43811">
    <property type="entry name" value="FKBP-TYPE PEPTIDYL-PROLYL CIS-TRANS ISOMERASE FKPA"/>
    <property type="match status" value="1"/>
</dbReference>
<evidence type="ECO:0000256" key="2">
    <source>
        <dbReference type="ARBA" id="ARBA00006577"/>
    </source>
</evidence>
<proteinExistence type="inferred from homology"/>
<dbReference type="SUPFAM" id="SSF54534">
    <property type="entry name" value="FKBP-like"/>
    <property type="match status" value="1"/>
</dbReference>
<dbReference type="InterPro" id="IPR001179">
    <property type="entry name" value="PPIase_FKBP_dom"/>
</dbReference>
<keyword evidence="4 5" id="KW-0413">Isomerase</keyword>
<keyword evidence="9" id="KW-1185">Reference proteome</keyword>
<comment type="similarity">
    <text evidence="2 6">Belongs to the FKBP-type PPIase family.</text>
</comment>
<evidence type="ECO:0000256" key="3">
    <source>
        <dbReference type="ARBA" id="ARBA00023110"/>
    </source>
</evidence>
<dbReference type="RefSeq" id="WP_119048908.1">
    <property type="nucleotide sequence ID" value="NZ_CP032157.1"/>
</dbReference>
<dbReference type="EC" id="5.2.1.8" evidence="6"/>
<dbReference type="AlphaFoldDB" id="A0A3B7MIT8"/>
<reference evidence="8 9" key="1">
    <citation type="submission" date="2018-09" db="EMBL/GenBank/DDBJ databases">
        <title>Genome sequencing of strain 6GH32-13.</title>
        <authorList>
            <person name="Weon H.-Y."/>
            <person name="Heo J."/>
            <person name="Kwon S.-W."/>
        </authorList>
    </citation>
    <scope>NUCLEOTIDE SEQUENCE [LARGE SCALE GENOMIC DNA]</scope>
    <source>
        <strain evidence="8 9">5GH32-13</strain>
    </source>
</reference>
<dbReference type="OrthoDB" id="9814548at2"/>
<evidence type="ECO:0000256" key="4">
    <source>
        <dbReference type="ARBA" id="ARBA00023235"/>
    </source>
</evidence>
<dbReference type="Pfam" id="PF00254">
    <property type="entry name" value="FKBP_C"/>
    <property type="match status" value="1"/>
</dbReference>
<dbReference type="InterPro" id="IPR046357">
    <property type="entry name" value="PPIase_dom_sf"/>
</dbReference>
<dbReference type="Proteomes" id="UP000263900">
    <property type="component" value="Chromosome"/>
</dbReference>
<name>A0A3B7MIT8_9BACT</name>
<dbReference type="KEGG" id="pseg:D3H65_03390"/>
<dbReference type="PANTHER" id="PTHR43811:SF19">
    <property type="entry name" value="39 KDA FK506-BINDING NUCLEAR PROTEIN"/>
    <property type="match status" value="1"/>
</dbReference>
<evidence type="ECO:0000256" key="6">
    <source>
        <dbReference type="RuleBase" id="RU003915"/>
    </source>
</evidence>
<protein>
    <recommendedName>
        <fullName evidence="6">Peptidyl-prolyl cis-trans isomerase</fullName>
        <ecNumber evidence="6">5.2.1.8</ecNumber>
    </recommendedName>
</protein>
<evidence type="ECO:0000256" key="5">
    <source>
        <dbReference type="PROSITE-ProRule" id="PRU00277"/>
    </source>
</evidence>
<dbReference type="Gene3D" id="3.10.50.40">
    <property type="match status" value="1"/>
</dbReference>
<evidence type="ECO:0000313" key="9">
    <source>
        <dbReference type="Proteomes" id="UP000263900"/>
    </source>
</evidence>
<organism evidence="8 9">
    <name type="scientific">Paraflavitalea soli</name>
    <dbReference type="NCBI Taxonomy" id="2315862"/>
    <lineage>
        <taxon>Bacteria</taxon>
        <taxon>Pseudomonadati</taxon>
        <taxon>Bacteroidota</taxon>
        <taxon>Chitinophagia</taxon>
        <taxon>Chitinophagales</taxon>
        <taxon>Chitinophagaceae</taxon>
        <taxon>Paraflavitalea</taxon>
    </lineage>
</organism>
<dbReference type="PROSITE" id="PS50059">
    <property type="entry name" value="FKBP_PPIASE"/>
    <property type="match status" value="1"/>
</dbReference>
<keyword evidence="3 5" id="KW-0697">Rotamase</keyword>
<dbReference type="GO" id="GO:0003755">
    <property type="term" value="F:peptidyl-prolyl cis-trans isomerase activity"/>
    <property type="evidence" value="ECO:0007669"/>
    <property type="project" value="UniProtKB-UniRule"/>
</dbReference>
<comment type="catalytic activity">
    <reaction evidence="1 5 6">
        <text>[protein]-peptidylproline (omega=180) = [protein]-peptidylproline (omega=0)</text>
        <dbReference type="Rhea" id="RHEA:16237"/>
        <dbReference type="Rhea" id="RHEA-COMP:10747"/>
        <dbReference type="Rhea" id="RHEA-COMP:10748"/>
        <dbReference type="ChEBI" id="CHEBI:83833"/>
        <dbReference type="ChEBI" id="CHEBI:83834"/>
        <dbReference type="EC" id="5.2.1.8"/>
    </reaction>
</comment>
<evidence type="ECO:0000313" key="8">
    <source>
        <dbReference type="EMBL" id="AXY73070.1"/>
    </source>
</evidence>
<evidence type="ECO:0000259" key="7">
    <source>
        <dbReference type="PROSITE" id="PS50059"/>
    </source>
</evidence>
<gene>
    <name evidence="8" type="ORF">D3H65_03390</name>
</gene>
<feature type="domain" description="PPIase FKBP-type" evidence="7">
    <location>
        <begin position="74"/>
        <end position="160"/>
    </location>
</feature>
<accession>A0A3B7MIT8</accession>
<sequence>MRKIALCLFCVALLLANCFKDKNDCVPRDITAPGTEQKAVADYLAANGINATKHSSGVYYQVIQEGTGINPAICSSIKVGFTGKLTNGTEVERDDHMVLNLKLMLEGWRIALPLIKAGGKIKIWIPPSLAYGRDGKKVGNTEVVPPNSILFYDITLYEVL</sequence>